<evidence type="ECO:0000256" key="3">
    <source>
        <dbReference type="ARBA" id="ARBA00022884"/>
    </source>
</evidence>
<dbReference type="GO" id="GO:0019843">
    <property type="term" value="F:rRNA binding"/>
    <property type="evidence" value="ECO:0007669"/>
    <property type="project" value="UniProtKB-KW"/>
</dbReference>
<protein>
    <recommendedName>
        <fullName evidence="6">Small ribosomal subunit protein uS4</fullName>
    </recommendedName>
</protein>
<evidence type="ECO:0000256" key="8">
    <source>
        <dbReference type="SAM" id="Phobius"/>
    </source>
</evidence>
<dbReference type="InterPro" id="IPR036986">
    <property type="entry name" value="S4_RNA-bd_sf"/>
</dbReference>
<dbReference type="SMART" id="SM01390">
    <property type="entry name" value="Ribosomal_S4"/>
    <property type="match status" value="1"/>
</dbReference>
<evidence type="ECO:0000256" key="6">
    <source>
        <dbReference type="ARBA" id="ARBA00035254"/>
    </source>
</evidence>
<dbReference type="Gene3D" id="1.10.1050.10">
    <property type="entry name" value="Ribosomal Protein S4 Delta 41, Chain A, domain 1"/>
    <property type="match status" value="1"/>
</dbReference>
<keyword evidence="8" id="KW-0812">Transmembrane</keyword>
<evidence type="ECO:0000313" key="11">
    <source>
        <dbReference type="EMBL" id="AQU89569.1"/>
    </source>
</evidence>
<dbReference type="Gene3D" id="3.10.290.10">
    <property type="entry name" value="RNA-binding S4 domain"/>
    <property type="match status" value="1"/>
</dbReference>
<dbReference type="PROSITE" id="PS50889">
    <property type="entry name" value="S4"/>
    <property type="match status" value="1"/>
</dbReference>
<feature type="domain" description="RNA-binding S4" evidence="9">
    <location>
        <begin position="91"/>
        <end position="149"/>
    </location>
</feature>
<dbReference type="InterPro" id="IPR002942">
    <property type="entry name" value="S4_RNA-bd"/>
</dbReference>
<dbReference type="RefSeq" id="WP_211118406.1">
    <property type="nucleotide sequence ID" value="NZ_CP019943.1"/>
</dbReference>
<organism evidence="11 12">
    <name type="scientific">Carsonella ruddii</name>
    <dbReference type="NCBI Taxonomy" id="114186"/>
    <lineage>
        <taxon>Bacteria</taxon>
        <taxon>Pseudomonadati</taxon>
        <taxon>Pseudomonadota</taxon>
        <taxon>Gammaproteobacteria</taxon>
        <taxon>Oceanospirillales</taxon>
        <taxon>Halomonadaceae</taxon>
        <taxon>Zymobacter group</taxon>
        <taxon>Candidatus Carsonella</taxon>
    </lineage>
</organism>
<evidence type="ECO:0000256" key="1">
    <source>
        <dbReference type="ARBA" id="ARBA00007465"/>
    </source>
</evidence>
<evidence type="ECO:0000256" key="7">
    <source>
        <dbReference type="PROSITE-ProRule" id="PRU00182"/>
    </source>
</evidence>
<name>A0A1U9RS14_CARRU</name>
<dbReference type="InterPro" id="IPR022801">
    <property type="entry name" value="Ribosomal_uS4"/>
</dbReference>
<dbReference type="Pfam" id="PF01479">
    <property type="entry name" value="S4"/>
    <property type="match status" value="1"/>
</dbReference>
<keyword evidence="5" id="KW-0687">Ribonucleoprotein</keyword>
<feature type="transmembrane region" description="Helical" evidence="8">
    <location>
        <begin position="158"/>
        <end position="179"/>
    </location>
</feature>
<keyword evidence="8" id="KW-0472">Membrane</keyword>
<dbReference type="Proteomes" id="UP000189666">
    <property type="component" value="Chromosome"/>
</dbReference>
<dbReference type="PANTHER" id="PTHR11831:SF4">
    <property type="entry name" value="SMALL RIBOSOMAL SUBUNIT PROTEIN US4M"/>
    <property type="match status" value="1"/>
</dbReference>
<evidence type="ECO:0000256" key="5">
    <source>
        <dbReference type="ARBA" id="ARBA00023274"/>
    </source>
</evidence>
<keyword evidence="8" id="KW-1133">Transmembrane helix</keyword>
<dbReference type="PANTHER" id="PTHR11831">
    <property type="entry name" value="30S 40S RIBOSOMAL PROTEIN"/>
    <property type="match status" value="1"/>
</dbReference>
<proteinExistence type="inferred from homology"/>
<dbReference type="GO" id="GO:0003735">
    <property type="term" value="F:structural constituent of ribosome"/>
    <property type="evidence" value="ECO:0007669"/>
    <property type="project" value="TreeGrafter"/>
</dbReference>
<keyword evidence="4 11" id="KW-0689">Ribosomal protein</keyword>
<dbReference type="GO" id="GO:0015935">
    <property type="term" value="C:small ribosomal subunit"/>
    <property type="evidence" value="ECO:0007669"/>
    <property type="project" value="TreeGrafter"/>
</dbReference>
<evidence type="ECO:0000259" key="9">
    <source>
        <dbReference type="SMART" id="SM00363"/>
    </source>
</evidence>
<dbReference type="AlphaFoldDB" id="A0A1U9RS14"/>
<dbReference type="GO" id="GO:0042274">
    <property type="term" value="P:ribosomal small subunit biogenesis"/>
    <property type="evidence" value="ECO:0007669"/>
    <property type="project" value="TreeGrafter"/>
</dbReference>
<dbReference type="SUPFAM" id="SSF55174">
    <property type="entry name" value="Alpha-L RNA-binding motif"/>
    <property type="match status" value="1"/>
</dbReference>
<dbReference type="InterPro" id="IPR001912">
    <property type="entry name" value="Ribosomal_uS4_N"/>
</dbReference>
<keyword evidence="2" id="KW-0699">rRNA-binding</keyword>
<sequence length="193" mass="23623">MKFKRNKICRREGENLEFFSEKNFFSKTRSLLTPGEHGIDKNKLSDYGVVLRTKQKIKRYYIISEKKFKLIYKKISKKFFFCEDLINFLERRLDNLVYRMNFSISRKNSRQKILHGFIYVNFKKIKFPSFILSPGDSIFVENFLFEKFIYNCKNFFNLNWLFTKYFFGFGIFLFLPNFFKFNINKNLILDIYK</sequence>
<evidence type="ECO:0000256" key="4">
    <source>
        <dbReference type="ARBA" id="ARBA00022980"/>
    </source>
</evidence>
<reference evidence="11 12" key="1">
    <citation type="submission" date="2017-02" db="EMBL/GenBank/DDBJ databases">
        <title>Complete Genome of Candidatus Carsonella ruddii strain BC, a Nutritional Endosymbiont of Bactericera cockerelli.</title>
        <authorList>
            <person name="Riley A.B."/>
            <person name="Kim D.H."/>
            <person name="Hansen A.K."/>
        </authorList>
    </citation>
    <scope>NUCLEOTIDE SEQUENCE [LARGE SCALE GENOMIC DNA]</scope>
    <source>
        <strain evidence="11 12">BC</strain>
    </source>
</reference>
<comment type="similarity">
    <text evidence="1">Belongs to the universal ribosomal protein uS4 family.</text>
</comment>
<keyword evidence="3 7" id="KW-0694">RNA-binding</keyword>
<dbReference type="SMART" id="SM00363">
    <property type="entry name" value="S4"/>
    <property type="match status" value="1"/>
</dbReference>
<evidence type="ECO:0000259" key="10">
    <source>
        <dbReference type="SMART" id="SM01390"/>
    </source>
</evidence>
<evidence type="ECO:0000313" key="12">
    <source>
        <dbReference type="Proteomes" id="UP000189666"/>
    </source>
</evidence>
<evidence type="ECO:0000256" key="2">
    <source>
        <dbReference type="ARBA" id="ARBA00022730"/>
    </source>
</evidence>
<dbReference type="CDD" id="cd00165">
    <property type="entry name" value="S4"/>
    <property type="match status" value="1"/>
</dbReference>
<accession>A0A1U9RS14</accession>
<dbReference type="Pfam" id="PF00163">
    <property type="entry name" value="Ribosomal_S4"/>
    <property type="match status" value="1"/>
</dbReference>
<gene>
    <name evidence="11" type="ORF">BW244_0151</name>
</gene>
<dbReference type="NCBIfam" id="NF003717">
    <property type="entry name" value="PRK05327.1"/>
    <property type="match status" value="1"/>
</dbReference>
<feature type="domain" description="Small ribosomal subunit protein uS4 N-terminal" evidence="10">
    <location>
        <begin position="2"/>
        <end position="90"/>
    </location>
</feature>
<dbReference type="EMBL" id="CP019943">
    <property type="protein sequence ID" value="AQU89569.1"/>
    <property type="molecule type" value="Genomic_DNA"/>
</dbReference>